<protein>
    <submittedName>
        <fullName evidence="1">Uncharacterized protein</fullName>
    </submittedName>
</protein>
<dbReference type="Proteomes" id="UP000251795">
    <property type="component" value="Segment"/>
</dbReference>
<evidence type="ECO:0000313" key="1">
    <source>
        <dbReference type="EMBL" id="AWY08513.1"/>
    </source>
</evidence>
<reference evidence="1 2" key="1">
    <citation type="submission" date="2018-04" db="EMBL/GenBank/DDBJ databases">
        <authorList>
            <person name="Go L.Y."/>
            <person name="Mitchell J.A."/>
        </authorList>
    </citation>
    <scope>NUCLEOTIDE SEQUENCE [LARGE SCALE GENOMIC DNA]</scope>
</reference>
<keyword evidence="2" id="KW-1185">Reference proteome</keyword>
<sequence length="122" mass="13550">MKIETIVKAFAENNMGPISAFAESIMSRLIDCPDTISLVPCNVDEYRGLNLMYKDLEILLILFPASHGDTPEYNMGSDWLEVVASCDAGYETDADDIAHIIQSKILADLSHHTALLDKYVDK</sequence>
<organism evidence="1 2">
    <name type="scientific">Erwinia phage vB_EamM_Alexandra</name>
    <dbReference type="NCBI Taxonomy" id="2201424"/>
    <lineage>
        <taxon>Viruses</taxon>
        <taxon>Duplodnaviria</taxon>
        <taxon>Heunggongvirae</taxon>
        <taxon>Uroviricota</taxon>
        <taxon>Caudoviricetes</taxon>
        <taxon>Alexandravirus</taxon>
        <taxon>Alexandravirus alexandra</taxon>
    </lineage>
</organism>
<proteinExistence type="predicted"/>
<evidence type="ECO:0000313" key="2">
    <source>
        <dbReference type="Proteomes" id="UP000251795"/>
    </source>
</evidence>
<name>A0A2Z4QEV6_9CAUD</name>
<gene>
    <name evidence="1" type="ORF">Alexandra_256</name>
</gene>
<accession>A0A2Z4QEV6</accession>
<dbReference type="EMBL" id="MH248138">
    <property type="protein sequence ID" value="AWY08513.1"/>
    <property type="molecule type" value="Genomic_DNA"/>
</dbReference>